<evidence type="ECO:0000313" key="3">
    <source>
        <dbReference type="Proteomes" id="UP001296943"/>
    </source>
</evidence>
<dbReference type="Proteomes" id="UP001296943">
    <property type="component" value="Unassembled WGS sequence"/>
</dbReference>
<feature type="transmembrane region" description="Helical" evidence="1">
    <location>
        <begin position="31"/>
        <end position="50"/>
    </location>
</feature>
<comment type="caution">
    <text evidence="2">The sequence shown here is derived from an EMBL/GenBank/DDBJ whole genome shotgun (WGS) entry which is preliminary data.</text>
</comment>
<reference evidence="2 3" key="1">
    <citation type="submission" date="2021-01" db="EMBL/GenBank/DDBJ databases">
        <title>Genomic Encyclopedia of Type Strains, Phase IV (KMG-IV): sequencing the most valuable type-strain genomes for metagenomic binning, comparative biology and taxonomic classification.</title>
        <authorList>
            <person name="Goeker M."/>
        </authorList>
    </citation>
    <scope>NUCLEOTIDE SEQUENCE [LARGE SCALE GENOMIC DNA]</scope>
    <source>
        <strain evidence="2 3">DSM 23711</strain>
    </source>
</reference>
<keyword evidence="1" id="KW-1133">Transmembrane helix</keyword>
<name>A0ABS2MY45_9BACI</name>
<proteinExistence type="predicted"/>
<protein>
    <submittedName>
        <fullName evidence="2">Uncharacterized protein</fullName>
    </submittedName>
</protein>
<evidence type="ECO:0000256" key="1">
    <source>
        <dbReference type="SAM" id="Phobius"/>
    </source>
</evidence>
<organism evidence="2 3">
    <name type="scientific">Aquibacillus albus</name>
    <dbReference type="NCBI Taxonomy" id="1168171"/>
    <lineage>
        <taxon>Bacteria</taxon>
        <taxon>Bacillati</taxon>
        <taxon>Bacillota</taxon>
        <taxon>Bacilli</taxon>
        <taxon>Bacillales</taxon>
        <taxon>Bacillaceae</taxon>
        <taxon>Aquibacillus</taxon>
    </lineage>
</organism>
<keyword evidence="1" id="KW-0812">Transmembrane</keyword>
<keyword evidence="1" id="KW-0472">Membrane</keyword>
<evidence type="ECO:0000313" key="2">
    <source>
        <dbReference type="EMBL" id="MBM7570797.1"/>
    </source>
</evidence>
<sequence>MWKIGLIWSVIVLLVIFQWKMDKSKQKLKGLVVNSTLFLIGGALATIMALDVEVTRPIVWITNLFLPVYKGIF</sequence>
<accession>A0ABS2MY45</accession>
<dbReference type="EMBL" id="JAFBDR010000005">
    <property type="protein sequence ID" value="MBM7570797.1"/>
    <property type="molecule type" value="Genomic_DNA"/>
</dbReference>
<dbReference type="RefSeq" id="WP_204498212.1">
    <property type="nucleotide sequence ID" value="NZ_JAFBDR010000005.1"/>
</dbReference>
<keyword evidence="3" id="KW-1185">Reference proteome</keyword>
<gene>
    <name evidence="2" type="ORF">JOC48_001275</name>
</gene>
<feature type="transmembrane region" description="Helical" evidence="1">
    <location>
        <begin position="6"/>
        <end position="22"/>
    </location>
</feature>